<reference evidence="7 8" key="1">
    <citation type="submission" date="2020-04" db="EMBL/GenBank/DDBJ databases">
        <title>MicrobeNet Type strains.</title>
        <authorList>
            <person name="Nicholson A.C."/>
        </authorList>
    </citation>
    <scope>NUCLEOTIDE SEQUENCE [LARGE SCALE GENOMIC DNA]</scope>
    <source>
        <strain evidence="7 8">DSM 44445</strain>
    </source>
</reference>
<keyword evidence="2 5" id="KW-0812">Transmembrane</keyword>
<feature type="transmembrane region" description="Helical" evidence="5">
    <location>
        <begin position="81"/>
        <end position="111"/>
    </location>
</feature>
<feature type="transmembrane region" description="Helical" evidence="5">
    <location>
        <begin position="432"/>
        <end position="459"/>
    </location>
</feature>
<dbReference type="GO" id="GO:0022857">
    <property type="term" value="F:transmembrane transporter activity"/>
    <property type="evidence" value="ECO:0007669"/>
    <property type="project" value="InterPro"/>
</dbReference>
<feature type="transmembrane region" description="Helical" evidence="5">
    <location>
        <begin position="148"/>
        <end position="165"/>
    </location>
</feature>
<dbReference type="InterPro" id="IPR020846">
    <property type="entry name" value="MFS_dom"/>
</dbReference>
<evidence type="ECO:0000256" key="2">
    <source>
        <dbReference type="ARBA" id="ARBA00022692"/>
    </source>
</evidence>
<feature type="transmembrane region" description="Helical" evidence="5">
    <location>
        <begin position="205"/>
        <end position="227"/>
    </location>
</feature>
<evidence type="ECO:0000256" key="1">
    <source>
        <dbReference type="ARBA" id="ARBA00004651"/>
    </source>
</evidence>
<evidence type="ECO:0000256" key="4">
    <source>
        <dbReference type="ARBA" id="ARBA00023136"/>
    </source>
</evidence>
<comment type="subcellular location">
    <subcellularLocation>
        <location evidence="1">Cell membrane</location>
        <topology evidence="1">Multi-pass membrane protein</topology>
    </subcellularLocation>
</comment>
<dbReference type="EMBL" id="JAAXPE010000033">
    <property type="protein sequence ID" value="NKY88730.1"/>
    <property type="molecule type" value="Genomic_DNA"/>
</dbReference>
<feature type="transmembrane region" description="Helical" evidence="5">
    <location>
        <begin position="471"/>
        <end position="489"/>
    </location>
</feature>
<keyword evidence="8" id="KW-1185">Reference proteome</keyword>
<dbReference type="InterPro" id="IPR013784">
    <property type="entry name" value="Carb-bd-like_fold"/>
</dbReference>
<dbReference type="GO" id="GO:0030246">
    <property type="term" value="F:carbohydrate binding"/>
    <property type="evidence" value="ECO:0007669"/>
    <property type="project" value="InterPro"/>
</dbReference>
<feature type="transmembrane region" description="Helical" evidence="5">
    <location>
        <begin position="406"/>
        <end position="426"/>
    </location>
</feature>
<dbReference type="PRINTS" id="PR00173">
    <property type="entry name" value="EDTRNSPORT"/>
</dbReference>
<evidence type="ECO:0000256" key="5">
    <source>
        <dbReference type="SAM" id="Phobius"/>
    </source>
</evidence>
<dbReference type="InterPro" id="IPR011701">
    <property type="entry name" value="MFS"/>
</dbReference>
<proteinExistence type="predicted"/>
<gene>
    <name evidence="7" type="ORF">HGA07_24300</name>
</gene>
<feature type="transmembrane region" description="Helical" evidence="5">
    <location>
        <begin position="266"/>
        <end position="285"/>
    </location>
</feature>
<feature type="transmembrane region" description="Helical" evidence="5">
    <location>
        <begin position="335"/>
        <end position="359"/>
    </location>
</feature>
<dbReference type="Gene3D" id="2.60.40.1120">
    <property type="entry name" value="Carboxypeptidase-like, regulatory domain"/>
    <property type="match status" value="3"/>
</dbReference>
<dbReference type="PANTHER" id="PTHR42718">
    <property type="entry name" value="MAJOR FACILITATOR SUPERFAMILY MULTIDRUG TRANSPORTER MFSC"/>
    <property type="match status" value="1"/>
</dbReference>
<organism evidence="7 8">
    <name type="scientific">Nocardia veterana</name>
    <dbReference type="NCBI Taxonomy" id="132249"/>
    <lineage>
        <taxon>Bacteria</taxon>
        <taxon>Bacillati</taxon>
        <taxon>Actinomycetota</taxon>
        <taxon>Actinomycetes</taxon>
        <taxon>Mycobacteriales</taxon>
        <taxon>Nocardiaceae</taxon>
        <taxon>Nocardia</taxon>
    </lineage>
</organism>
<feature type="transmembrane region" description="Helical" evidence="5">
    <location>
        <begin position="233"/>
        <end position="254"/>
    </location>
</feature>
<evidence type="ECO:0000313" key="7">
    <source>
        <dbReference type="EMBL" id="NKY88730.1"/>
    </source>
</evidence>
<dbReference type="PROSITE" id="PS50850">
    <property type="entry name" value="MFS"/>
    <property type="match status" value="1"/>
</dbReference>
<feature type="transmembrane region" description="Helical" evidence="5">
    <location>
        <begin position="291"/>
        <end position="315"/>
    </location>
</feature>
<dbReference type="AlphaFoldDB" id="A0A7X6RJZ7"/>
<feature type="domain" description="Major facilitator superfamily (MFS) profile" evidence="6">
    <location>
        <begin position="82"/>
        <end position="531"/>
    </location>
</feature>
<dbReference type="GO" id="GO:0005886">
    <property type="term" value="C:plasma membrane"/>
    <property type="evidence" value="ECO:0007669"/>
    <property type="project" value="UniProtKB-SubCell"/>
</dbReference>
<sequence>MPLSKFVWNPHRCRSLWGINRPWVTISATLWLLDAESKITSHGLSPARRSVTVYNRRFTPFQIVGGNVPVARVKSRPHYNVVFAVLLLGISAYALLQSMIVPVLSLLIPALHTTQNTATWLMTGYLLSASVATPILGRIGDKVGKERMLVVTLVALTVGSLIAALTDSVGVMIVARVIQGLGGGVIPLAFGIIRDEFPAEKLHGAVGVASSLIAVGSGVGLVLAGPIVDHLNYHWLFWVPMIITAVAAVAAMLFVPESPVRSPGRINWAAALLLSAWLVALLLAVSKGPSWGWGSAVTLGLFAAAVVCAAAWIVVELRSETPLIDMRTMRIPAVWTTNLVAVLTGAGMYAMMTFLPQLLQTPKAVAGYGLSASITQSGLYMLPLSVAMFVIGLTIGPLAAWVGPKAIVLIGSVITVPAFVMLAVGHDHSWEIYLAGALLGIGIGLAFSSMPAIIVAAVPPAQTGAATGMNANVRTVGGAIGSAVSGVLLTSGATTAHGLPADSGYSHVFWFLAGISVLAALAAVIIPAARARAPQQVVAAEEAGLDATAGITGVTAPQGAQAVLDADPHAVTGTVRRDGGSVVPGVALTLIDQRGHQVSRAHSGGDGGYAMTAPAPGAYVLIASAAAHQPVAVNVVVGARPQWVELTLPSSGEVSGTVRRAGDGRPVPGATVTLTDPRGEVVGAAVTGADGGYQCRGVAPGTHTLVVVAEGMRPHATTLTVPESGLLRHDPELEPTATLAGAVLADGQAVPNAQVTVLDEHGARVCVARTDRTGRYHVTGLPSGRYTVVARGYPSVRSNVTVAAGRTSHDLHLGYEETAELPVR</sequence>
<dbReference type="CDD" id="cd17504">
    <property type="entry name" value="MFS_MMR_MDR_like"/>
    <property type="match status" value="1"/>
</dbReference>
<comment type="caution">
    <text evidence="7">The sequence shown here is derived from an EMBL/GenBank/DDBJ whole genome shotgun (WGS) entry which is preliminary data.</text>
</comment>
<feature type="transmembrane region" description="Helical" evidence="5">
    <location>
        <begin position="117"/>
        <end position="136"/>
    </location>
</feature>
<dbReference type="InterPro" id="IPR008969">
    <property type="entry name" value="CarboxyPept-like_regulatory"/>
</dbReference>
<dbReference type="Proteomes" id="UP000523447">
    <property type="component" value="Unassembled WGS sequence"/>
</dbReference>
<evidence type="ECO:0000256" key="3">
    <source>
        <dbReference type="ARBA" id="ARBA00022989"/>
    </source>
</evidence>
<dbReference type="Pfam" id="PF07690">
    <property type="entry name" value="MFS_1"/>
    <property type="match status" value="1"/>
</dbReference>
<feature type="transmembrane region" description="Helical" evidence="5">
    <location>
        <begin position="509"/>
        <end position="529"/>
    </location>
</feature>
<protein>
    <submittedName>
        <fullName evidence="7">MFS transporter</fullName>
    </submittedName>
</protein>
<dbReference type="Pfam" id="PF13620">
    <property type="entry name" value="CarboxypepD_reg"/>
    <property type="match status" value="3"/>
</dbReference>
<dbReference type="Gene3D" id="1.20.1250.20">
    <property type="entry name" value="MFS general substrate transporter like domains"/>
    <property type="match status" value="2"/>
</dbReference>
<dbReference type="InterPro" id="IPR036259">
    <property type="entry name" value="MFS_trans_sf"/>
</dbReference>
<dbReference type="PANTHER" id="PTHR42718:SF35">
    <property type="entry name" value="BLL0718 PROTEIN"/>
    <property type="match status" value="1"/>
</dbReference>
<dbReference type="SUPFAM" id="SSF49464">
    <property type="entry name" value="Carboxypeptidase regulatory domain-like"/>
    <property type="match status" value="2"/>
</dbReference>
<keyword evidence="3 5" id="KW-1133">Transmembrane helix</keyword>
<name>A0A7X6RJZ7_9NOCA</name>
<dbReference type="SUPFAM" id="SSF49452">
    <property type="entry name" value="Starch-binding domain-like"/>
    <property type="match status" value="1"/>
</dbReference>
<accession>A0A7X6RJZ7</accession>
<feature type="transmembrane region" description="Helical" evidence="5">
    <location>
        <begin position="171"/>
        <end position="193"/>
    </location>
</feature>
<keyword evidence="4 5" id="KW-0472">Membrane</keyword>
<evidence type="ECO:0000259" key="6">
    <source>
        <dbReference type="PROSITE" id="PS50850"/>
    </source>
</evidence>
<dbReference type="SUPFAM" id="SSF103473">
    <property type="entry name" value="MFS general substrate transporter"/>
    <property type="match status" value="1"/>
</dbReference>
<feature type="transmembrane region" description="Helical" evidence="5">
    <location>
        <begin position="379"/>
        <end position="399"/>
    </location>
</feature>
<evidence type="ECO:0000313" key="8">
    <source>
        <dbReference type="Proteomes" id="UP000523447"/>
    </source>
</evidence>